<proteinExistence type="predicted"/>
<evidence type="ECO:0000313" key="1">
    <source>
        <dbReference type="EMBL" id="KAJ8649854.1"/>
    </source>
</evidence>
<organism evidence="1 2">
    <name type="scientific">Persea americana</name>
    <name type="common">Avocado</name>
    <dbReference type="NCBI Taxonomy" id="3435"/>
    <lineage>
        <taxon>Eukaryota</taxon>
        <taxon>Viridiplantae</taxon>
        <taxon>Streptophyta</taxon>
        <taxon>Embryophyta</taxon>
        <taxon>Tracheophyta</taxon>
        <taxon>Spermatophyta</taxon>
        <taxon>Magnoliopsida</taxon>
        <taxon>Magnoliidae</taxon>
        <taxon>Laurales</taxon>
        <taxon>Lauraceae</taxon>
        <taxon>Persea</taxon>
    </lineage>
</organism>
<evidence type="ECO:0000313" key="2">
    <source>
        <dbReference type="Proteomes" id="UP001234297"/>
    </source>
</evidence>
<accession>A0ACC2MW00</accession>
<protein>
    <submittedName>
        <fullName evidence="1">Uncharacterized protein</fullName>
    </submittedName>
</protein>
<dbReference type="EMBL" id="CM056809">
    <property type="protein sequence ID" value="KAJ8649854.1"/>
    <property type="molecule type" value="Genomic_DNA"/>
</dbReference>
<dbReference type="Proteomes" id="UP001234297">
    <property type="component" value="Chromosome 1"/>
</dbReference>
<sequence length="223" mass="25218">MEWSEHSLDIFLAPVSIVVTIGYHLFLWHSFKNKHPSVSLRAQSIRRRAWFLDIIDQDNEKRGILTVQSLRNSMMTVVIISFLAVILYSSLAAQTNNVYEARGLVHHSPITSSTESIQILKYATASLFLLLSFLCSSMAIASLIEASFLIYVTEDLLPHHAHHLLERAFTLATAGERVLYITVPLMLWMFGPVAMALSSLAMVWVLYQLDFTGTVDVSNKEYK</sequence>
<reference evidence="1 2" key="1">
    <citation type="journal article" date="2022" name="Hortic Res">
        <title>A haplotype resolved chromosomal level avocado genome allows analysis of novel avocado genes.</title>
        <authorList>
            <person name="Nath O."/>
            <person name="Fletcher S.J."/>
            <person name="Hayward A."/>
            <person name="Shaw L.M."/>
            <person name="Masouleh A.K."/>
            <person name="Furtado A."/>
            <person name="Henry R.J."/>
            <person name="Mitter N."/>
        </authorList>
    </citation>
    <scope>NUCLEOTIDE SEQUENCE [LARGE SCALE GENOMIC DNA]</scope>
    <source>
        <strain evidence="2">cv. Hass</strain>
    </source>
</reference>
<name>A0ACC2MW00_PERAE</name>
<comment type="caution">
    <text evidence="1">The sequence shown here is derived from an EMBL/GenBank/DDBJ whole genome shotgun (WGS) entry which is preliminary data.</text>
</comment>
<keyword evidence="2" id="KW-1185">Reference proteome</keyword>
<gene>
    <name evidence="1" type="ORF">MRB53_002877</name>
</gene>